<feature type="region of interest" description="Disordered" evidence="14">
    <location>
        <begin position="221"/>
        <end position="247"/>
    </location>
</feature>
<evidence type="ECO:0000256" key="5">
    <source>
        <dbReference type="ARBA" id="ARBA00022801"/>
    </source>
</evidence>
<dbReference type="STRING" id="981085.W9RL47"/>
<dbReference type="GO" id="GO:0005634">
    <property type="term" value="C:nucleus"/>
    <property type="evidence" value="ECO:0007669"/>
    <property type="project" value="UniProtKB-SubCell"/>
</dbReference>
<sequence>MDLADETLREQFSALERVMAMSRRFNRDNLPSKIEEGLFLGSLKAARNKEELKKLNITHILTVANYIKPLYPNEFFYKVINDSQDADIKQYFDECCNFIDEAKRSGGAVLVHCIVGKSRSVTVVVAYLMKKHGMSLSEALEHVKSKRPIASPNSGFISQLMEFEKYLLAVERNRRRQMNEHLKVLRSLTPCFYIKRGDQASIIGGVIEFIKEMHQVLQSLESKKRRKSLSPSPGPSPRPFQRPLTPNCLDSPNLGSENFKELGASCNSPAADVEAKISGSNVVLKVISRRIPGQIAKIISVLERLSFEVLHLNISSMEDTVLYSFVIKIGLECQLSMEELVLEVQQSIRSDNLYAE</sequence>
<reference evidence="19" key="1">
    <citation type="submission" date="2013-01" db="EMBL/GenBank/DDBJ databases">
        <title>Draft Genome Sequence of a Mulberry Tree, Morus notabilis C.K. Schneid.</title>
        <authorList>
            <person name="He N."/>
            <person name="Zhao S."/>
        </authorList>
    </citation>
    <scope>NUCLEOTIDE SEQUENCE</scope>
</reference>
<accession>W9RL47</accession>
<evidence type="ECO:0000256" key="9">
    <source>
        <dbReference type="ARBA" id="ARBA00023163"/>
    </source>
</evidence>
<dbReference type="InterPro" id="IPR000387">
    <property type="entry name" value="Tyr_Pase_dom"/>
</dbReference>
<dbReference type="SMART" id="SM00195">
    <property type="entry name" value="DSPc"/>
    <property type="match status" value="1"/>
</dbReference>
<dbReference type="InterPro" id="IPR036638">
    <property type="entry name" value="HLH_DNA-bd_sf"/>
</dbReference>
<dbReference type="EMBL" id="KE345231">
    <property type="protein sequence ID" value="EXB95825.1"/>
    <property type="molecule type" value="Genomic_DNA"/>
</dbReference>
<dbReference type="Gene3D" id="3.90.190.10">
    <property type="entry name" value="Protein tyrosine phosphatase superfamily"/>
    <property type="match status" value="1"/>
</dbReference>
<evidence type="ECO:0000256" key="1">
    <source>
        <dbReference type="ARBA" id="ARBA00004123"/>
    </source>
</evidence>
<comment type="catalytic activity">
    <reaction evidence="12">
        <text>O-phospho-L-threonyl-[protein] + H2O = L-threonyl-[protein] + phosphate</text>
        <dbReference type="Rhea" id="RHEA:47004"/>
        <dbReference type="Rhea" id="RHEA-COMP:11060"/>
        <dbReference type="Rhea" id="RHEA-COMP:11605"/>
        <dbReference type="ChEBI" id="CHEBI:15377"/>
        <dbReference type="ChEBI" id="CHEBI:30013"/>
        <dbReference type="ChEBI" id="CHEBI:43474"/>
        <dbReference type="ChEBI" id="CHEBI:61977"/>
        <dbReference type="EC" id="3.1.3.16"/>
    </reaction>
</comment>
<dbReference type="InterPro" id="IPR011598">
    <property type="entry name" value="bHLH_dom"/>
</dbReference>
<dbReference type="InterPro" id="IPR044283">
    <property type="entry name" value="FAMA/SPEECHLESS/MUTE-like"/>
</dbReference>
<dbReference type="PROSITE" id="PS50056">
    <property type="entry name" value="TYR_PHOSPHATASE_2"/>
    <property type="match status" value="1"/>
</dbReference>
<dbReference type="SUPFAM" id="SSF47459">
    <property type="entry name" value="HLH, helix-loop-helix DNA-binding domain"/>
    <property type="match status" value="1"/>
</dbReference>
<evidence type="ECO:0000256" key="11">
    <source>
        <dbReference type="ARBA" id="ARBA00047761"/>
    </source>
</evidence>
<feature type="domain" description="Tyrosine-protein phosphatase" evidence="15">
    <location>
        <begin position="30"/>
        <end position="169"/>
    </location>
</feature>
<dbReference type="GO" id="GO:0045893">
    <property type="term" value="P:positive regulation of DNA-templated transcription"/>
    <property type="evidence" value="ECO:0007669"/>
    <property type="project" value="TreeGrafter"/>
</dbReference>
<evidence type="ECO:0000256" key="10">
    <source>
        <dbReference type="ARBA" id="ARBA00023242"/>
    </source>
</evidence>
<dbReference type="PROSITE" id="PS50054">
    <property type="entry name" value="TYR_PHOSPHATASE_DUAL"/>
    <property type="match status" value="1"/>
</dbReference>
<gene>
    <name evidence="18" type="ORF">L484_010022</name>
</gene>
<dbReference type="CDD" id="cd14498">
    <property type="entry name" value="DSP"/>
    <property type="match status" value="1"/>
</dbReference>
<keyword evidence="5" id="KW-0378">Hydrolase</keyword>
<feature type="domain" description="Tyrosine specific protein phosphatases" evidence="16">
    <location>
        <begin position="89"/>
        <end position="148"/>
    </location>
</feature>
<evidence type="ECO:0000256" key="13">
    <source>
        <dbReference type="ARBA" id="ARBA00051722"/>
    </source>
</evidence>
<keyword evidence="4" id="KW-0963">Cytoplasm</keyword>
<evidence type="ECO:0000256" key="7">
    <source>
        <dbReference type="ARBA" id="ARBA00023015"/>
    </source>
</evidence>
<evidence type="ECO:0000256" key="2">
    <source>
        <dbReference type="ARBA" id="ARBA00004496"/>
    </source>
</evidence>
<evidence type="ECO:0000256" key="8">
    <source>
        <dbReference type="ARBA" id="ARBA00023125"/>
    </source>
</evidence>
<dbReference type="GO" id="GO:0005737">
    <property type="term" value="C:cytoplasm"/>
    <property type="evidence" value="ECO:0007669"/>
    <property type="project" value="UniProtKB-SubCell"/>
</dbReference>
<evidence type="ECO:0000259" key="15">
    <source>
        <dbReference type="PROSITE" id="PS50054"/>
    </source>
</evidence>
<evidence type="ECO:0000256" key="3">
    <source>
        <dbReference type="ARBA" id="ARBA00008601"/>
    </source>
</evidence>
<keyword evidence="7" id="KW-0805">Transcription regulation</keyword>
<evidence type="ECO:0000259" key="16">
    <source>
        <dbReference type="PROSITE" id="PS50056"/>
    </source>
</evidence>
<dbReference type="FunFam" id="4.10.280.10:FF:000064">
    <property type="entry name" value="Transcription factor MUTE"/>
    <property type="match status" value="1"/>
</dbReference>
<comment type="catalytic activity">
    <reaction evidence="11">
        <text>O-phospho-L-seryl-[protein] + H2O = L-seryl-[protein] + phosphate</text>
        <dbReference type="Rhea" id="RHEA:20629"/>
        <dbReference type="Rhea" id="RHEA-COMP:9863"/>
        <dbReference type="Rhea" id="RHEA-COMP:11604"/>
        <dbReference type="ChEBI" id="CHEBI:15377"/>
        <dbReference type="ChEBI" id="CHEBI:29999"/>
        <dbReference type="ChEBI" id="CHEBI:43474"/>
        <dbReference type="ChEBI" id="CHEBI:83421"/>
        <dbReference type="EC" id="3.1.3.16"/>
    </reaction>
</comment>
<evidence type="ECO:0000256" key="6">
    <source>
        <dbReference type="ARBA" id="ARBA00022912"/>
    </source>
</evidence>
<dbReference type="PANTHER" id="PTHR46684:SF1">
    <property type="entry name" value="TRANSCRIPTION FACTOR MUTE"/>
    <property type="match status" value="1"/>
</dbReference>
<evidence type="ECO:0000313" key="19">
    <source>
        <dbReference type="Proteomes" id="UP000030645"/>
    </source>
</evidence>
<dbReference type="FunFam" id="3.90.190.10:FF:000056">
    <property type="entry name" value="Dual specificity phosphatase 12"/>
    <property type="match status" value="1"/>
</dbReference>
<dbReference type="eggNOG" id="KOG1716">
    <property type="taxonomic scope" value="Eukaryota"/>
</dbReference>
<dbReference type="SUPFAM" id="SSF52799">
    <property type="entry name" value="(Phosphotyrosine protein) phosphatases II"/>
    <property type="match status" value="1"/>
</dbReference>
<keyword evidence="8" id="KW-0238">DNA-binding</keyword>
<protein>
    <submittedName>
        <fullName evidence="18">Transcription factor MUTE</fullName>
    </submittedName>
</protein>
<dbReference type="GO" id="GO:0003677">
    <property type="term" value="F:DNA binding"/>
    <property type="evidence" value="ECO:0007669"/>
    <property type="project" value="UniProtKB-KW"/>
</dbReference>
<dbReference type="GO" id="GO:0004725">
    <property type="term" value="F:protein tyrosine phosphatase activity"/>
    <property type="evidence" value="ECO:0007669"/>
    <property type="project" value="UniProtKB-EC"/>
</dbReference>
<comment type="similarity">
    <text evidence="3">Belongs to the protein-tyrosine phosphatase family. Non-receptor class dual specificity subfamily.</text>
</comment>
<keyword evidence="6" id="KW-0904">Protein phosphatase</keyword>
<dbReference type="InterPro" id="IPR000340">
    <property type="entry name" value="Dual-sp_phosphatase_cat-dom"/>
</dbReference>
<dbReference type="PROSITE" id="PS50888">
    <property type="entry name" value="BHLH"/>
    <property type="match status" value="1"/>
</dbReference>
<dbReference type="AlphaFoldDB" id="W9RL47"/>
<dbReference type="GO" id="GO:0004722">
    <property type="term" value="F:protein serine/threonine phosphatase activity"/>
    <property type="evidence" value="ECO:0007669"/>
    <property type="project" value="UniProtKB-EC"/>
</dbReference>
<dbReference type="InterPro" id="IPR029021">
    <property type="entry name" value="Prot-tyrosine_phosphatase-like"/>
</dbReference>
<dbReference type="GO" id="GO:0010052">
    <property type="term" value="P:guard cell differentiation"/>
    <property type="evidence" value="ECO:0007669"/>
    <property type="project" value="InterPro"/>
</dbReference>
<keyword evidence="10" id="KW-0539">Nucleus</keyword>
<dbReference type="PANTHER" id="PTHR46684">
    <property type="entry name" value="TRANSCRIPTION FACTOR FAMA"/>
    <property type="match status" value="1"/>
</dbReference>
<dbReference type="GO" id="GO:0003700">
    <property type="term" value="F:DNA-binding transcription factor activity"/>
    <property type="evidence" value="ECO:0007669"/>
    <property type="project" value="InterPro"/>
</dbReference>
<name>W9RL47_9ROSA</name>
<organism evidence="18 19">
    <name type="scientific">Morus notabilis</name>
    <dbReference type="NCBI Taxonomy" id="981085"/>
    <lineage>
        <taxon>Eukaryota</taxon>
        <taxon>Viridiplantae</taxon>
        <taxon>Streptophyta</taxon>
        <taxon>Embryophyta</taxon>
        <taxon>Tracheophyta</taxon>
        <taxon>Spermatophyta</taxon>
        <taxon>Magnoliopsida</taxon>
        <taxon>eudicotyledons</taxon>
        <taxon>Gunneridae</taxon>
        <taxon>Pentapetalae</taxon>
        <taxon>rosids</taxon>
        <taxon>fabids</taxon>
        <taxon>Rosales</taxon>
        <taxon>Moraceae</taxon>
        <taxon>Moreae</taxon>
        <taxon>Morus</taxon>
    </lineage>
</organism>
<evidence type="ECO:0000256" key="12">
    <source>
        <dbReference type="ARBA" id="ARBA00048336"/>
    </source>
</evidence>
<comment type="catalytic activity">
    <reaction evidence="13">
        <text>O-phospho-L-tyrosyl-[protein] + H2O = L-tyrosyl-[protein] + phosphate</text>
        <dbReference type="Rhea" id="RHEA:10684"/>
        <dbReference type="Rhea" id="RHEA-COMP:10136"/>
        <dbReference type="Rhea" id="RHEA-COMP:20101"/>
        <dbReference type="ChEBI" id="CHEBI:15377"/>
        <dbReference type="ChEBI" id="CHEBI:43474"/>
        <dbReference type="ChEBI" id="CHEBI:46858"/>
        <dbReference type="ChEBI" id="CHEBI:61978"/>
        <dbReference type="EC" id="3.1.3.48"/>
    </reaction>
</comment>
<comment type="subcellular location">
    <subcellularLocation>
        <location evidence="2">Cytoplasm</location>
    </subcellularLocation>
    <subcellularLocation>
        <location evidence="1">Nucleus</location>
    </subcellularLocation>
</comment>
<evidence type="ECO:0000256" key="14">
    <source>
        <dbReference type="SAM" id="MobiDB-lite"/>
    </source>
</evidence>
<dbReference type="SMART" id="SM00353">
    <property type="entry name" value="HLH"/>
    <property type="match status" value="1"/>
</dbReference>
<feature type="domain" description="BHLH" evidence="17">
    <location>
        <begin position="162"/>
        <end position="213"/>
    </location>
</feature>
<proteinExistence type="inferred from homology"/>
<dbReference type="InterPro" id="IPR020422">
    <property type="entry name" value="TYR_PHOSPHATASE_DUAL_dom"/>
</dbReference>
<keyword evidence="19" id="KW-1185">Reference proteome</keyword>
<evidence type="ECO:0000259" key="17">
    <source>
        <dbReference type="PROSITE" id="PS50888"/>
    </source>
</evidence>
<dbReference type="Proteomes" id="UP000030645">
    <property type="component" value="Unassembled WGS sequence"/>
</dbReference>
<dbReference type="Pfam" id="PF00782">
    <property type="entry name" value="DSPc"/>
    <property type="match status" value="1"/>
</dbReference>
<dbReference type="Gene3D" id="4.10.280.10">
    <property type="entry name" value="Helix-loop-helix DNA-binding domain"/>
    <property type="match status" value="1"/>
</dbReference>
<dbReference type="GO" id="GO:0046983">
    <property type="term" value="F:protein dimerization activity"/>
    <property type="evidence" value="ECO:0007669"/>
    <property type="project" value="InterPro"/>
</dbReference>
<evidence type="ECO:0000313" key="18">
    <source>
        <dbReference type="EMBL" id="EXB95825.1"/>
    </source>
</evidence>
<dbReference type="Pfam" id="PF00010">
    <property type="entry name" value="HLH"/>
    <property type="match status" value="1"/>
</dbReference>
<evidence type="ECO:0000256" key="4">
    <source>
        <dbReference type="ARBA" id="ARBA00022490"/>
    </source>
</evidence>
<keyword evidence="9" id="KW-0804">Transcription</keyword>